<feature type="region of interest" description="Disordered" evidence="8">
    <location>
        <begin position="307"/>
        <end position="330"/>
    </location>
</feature>
<dbReference type="Gene3D" id="3.30.420.10">
    <property type="entry name" value="Ribonuclease H-like superfamily/Ribonuclease H"/>
    <property type="match status" value="2"/>
</dbReference>
<keyword evidence="6" id="KW-0460">Magnesium</keyword>
<dbReference type="SUPFAM" id="SSF53098">
    <property type="entry name" value="Ribonuclease H-like"/>
    <property type="match status" value="1"/>
</dbReference>
<dbReference type="EMBL" id="OU963871">
    <property type="protein sequence ID" value="CAH0762091.1"/>
    <property type="molecule type" value="Genomic_DNA"/>
</dbReference>
<dbReference type="GO" id="GO:0005737">
    <property type="term" value="C:cytoplasm"/>
    <property type="evidence" value="ECO:0007669"/>
    <property type="project" value="TreeGrafter"/>
</dbReference>
<keyword evidence="2" id="KW-0540">Nuclease</keyword>
<protein>
    <recommendedName>
        <fullName evidence="9">Exonuclease domain-containing protein</fullName>
    </recommendedName>
</protein>
<dbReference type="GO" id="GO:0006308">
    <property type="term" value="P:DNA catabolic process"/>
    <property type="evidence" value="ECO:0007669"/>
    <property type="project" value="TreeGrafter"/>
</dbReference>
<evidence type="ECO:0000256" key="7">
    <source>
        <dbReference type="ARBA" id="ARBA00025769"/>
    </source>
</evidence>
<dbReference type="SMART" id="SM00479">
    <property type="entry name" value="EXOIII"/>
    <property type="match status" value="1"/>
</dbReference>
<evidence type="ECO:0000256" key="4">
    <source>
        <dbReference type="ARBA" id="ARBA00022801"/>
    </source>
</evidence>
<evidence type="ECO:0000256" key="5">
    <source>
        <dbReference type="ARBA" id="ARBA00022839"/>
    </source>
</evidence>
<reference evidence="10" key="1">
    <citation type="submission" date="2021-12" db="EMBL/GenBank/DDBJ databases">
        <authorList>
            <person name="King R."/>
        </authorList>
    </citation>
    <scope>NUCLEOTIDE SEQUENCE</scope>
</reference>
<gene>
    <name evidence="10" type="ORF">BEMITA_LOCUS2261</name>
</gene>
<proteinExistence type="inferred from homology"/>
<dbReference type="InterPro" id="IPR036397">
    <property type="entry name" value="RNaseH_sf"/>
</dbReference>
<dbReference type="GO" id="GO:0003676">
    <property type="term" value="F:nucleic acid binding"/>
    <property type="evidence" value="ECO:0007669"/>
    <property type="project" value="InterPro"/>
</dbReference>
<dbReference type="Pfam" id="PF00929">
    <property type="entry name" value="RNase_T"/>
    <property type="match status" value="1"/>
</dbReference>
<name>A0A9P0C2J9_BEMTA</name>
<comment type="similarity">
    <text evidence="7">Belongs to the exonuclease superfamily. TREX family.</text>
</comment>
<dbReference type="PANTHER" id="PTHR13058">
    <property type="entry name" value="THREE PRIME REPAIR EXONUCLEASE 1, 2"/>
    <property type="match status" value="1"/>
</dbReference>
<keyword evidence="3" id="KW-0479">Metal-binding</keyword>
<feature type="domain" description="Exonuclease" evidence="9">
    <location>
        <begin position="39"/>
        <end position="412"/>
    </location>
</feature>
<dbReference type="GO" id="GO:0008296">
    <property type="term" value="F:3'-5'-DNA exonuclease activity"/>
    <property type="evidence" value="ECO:0007669"/>
    <property type="project" value="TreeGrafter"/>
</dbReference>
<accession>A0A9P0C2J9</accession>
<evidence type="ECO:0000256" key="1">
    <source>
        <dbReference type="ARBA" id="ARBA00001946"/>
    </source>
</evidence>
<dbReference type="InterPro" id="IPR013520">
    <property type="entry name" value="Ribonucl_H"/>
</dbReference>
<dbReference type="Proteomes" id="UP001152759">
    <property type="component" value="Chromosome 10"/>
</dbReference>
<evidence type="ECO:0000313" key="10">
    <source>
        <dbReference type="EMBL" id="CAH0762091.1"/>
    </source>
</evidence>
<keyword evidence="5" id="KW-0269">Exonuclease</keyword>
<sequence>MIFRCAIPSRQILKSVTIGIPQRPRRFLTIMMNGKESKCFVFIDLETHDLYRPRITEICMIAVLREHIADAHLKQEFSAPRVLNKLSICMAPEASIHPTAADITGLSNELLQEYPVFNEQTGTMIQTFIDLLPKPVCLVAHNGHKFDFPVLKNALLKVNKDMPEHLRCSDTLPGFRKVFKDWKMKAELSVVETLSQNGVPLTDASPLKTSTQKSTVGCDNLSDQNGAAIKERQEARVPNGVTVTNAAVESNAAGTSKVPETTLLDWGHDSEDEALAQMDLDAIVAEAEAQEFLSQIAAPSDLRENCSQLSWSKPVRETPKRPREEEKKSPEIIFLDLDETDSESQGNASGEPAILTPVKVRKDLFPFTEPASYRLEDVYKKLRGSTPVGHRAEADVLSMLECVLVIGPEILEFFDNNNILFADIQVPLRYR</sequence>
<keyword evidence="4" id="KW-0378">Hydrolase</keyword>
<dbReference type="PANTHER" id="PTHR13058:SF19">
    <property type="entry name" value="LD40940P"/>
    <property type="match status" value="1"/>
</dbReference>
<dbReference type="GO" id="GO:0046872">
    <property type="term" value="F:metal ion binding"/>
    <property type="evidence" value="ECO:0007669"/>
    <property type="project" value="UniProtKB-KW"/>
</dbReference>
<evidence type="ECO:0000256" key="2">
    <source>
        <dbReference type="ARBA" id="ARBA00022722"/>
    </source>
</evidence>
<evidence type="ECO:0000259" key="9">
    <source>
        <dbReference type="SMART" id="SM00479"/>
    </source>
</evidence>
<feature type="compositionally biased region" description="Basic and acidic residues" evidence="8">
    <location>
        <begin position="314"/>
        <end position="330"/>
    </location>
</feature>
<dbReference type="InterPro" id="IPR040393">
    <property type="entry name" value="TREX1/2"/>
</dbReference>
<dbReference type="InterPro" id="IPR012337">
    <property type="entry name" value="RNaseH-like_sf"/>
</dbReference>
<organism evidence="10 11">
    <name type="scientific">Bemisia tabaci</name>
    <name type="common">Sweetpotato whitefly</name>
    <name type="synonym">Aleurodes tabaci</name>
    <dbReference type="NCBI Taxonomy" id="7038"/>
    <lineage>
        <taxon>Eukaryota</taxon>
        <taxon>Metazoa</taxon>
        <taxon>Ecdysozoa</taxon>
        <taxon>Arthropoda</taxon>
        <taxon>Hexapoda</taxon>
        <taxon>Insecta</taxon>
        <taxon>Pterygota</taxon>
        <taxon>Neoptera</taxon>
        <taxon>Paraneoptera</taxon>
        <taxon>Hemiptera</taxon>
        <taxon>Sternorrhyncha</taxon>
        <taxon>Aleyrodoidea</taxon>
        <taxon>Aleyrodidae</taxon>
        <taxon>Aleyrodinae</taxon>
        <taxon>Bemisia</taxon>
    </lineage>
</organism>
<evidence type="ECO:0000256" key="6">
    <source>
        <dbReference type="ARBA" id="ARBA00022842"/>
    </source>
</evidence>
<comment type="cofactor">
    <cofactor evidence="1">
        <name>Mg(2+)</name>
        <dbReference type="ChEBI" id="CHEBI:18420"/>
    </cofactor>
</comment>
<evidence type="ECO:0000256" key="8">
    <source>
        <dbReference type="SAM" id="MobiDB-lite"/>
    </source>
</evidence>
<dbReference type="AlphaFoldDB" id="A0A9P0C2J9"/>
<evidence type="ECO:0000256" key="3">
    <source>
        <dbReference type="ARBA" id="ARBA00022723"/>
    </source>
</evidence>
<evidence type="ECO:0000313" key="11">
    <source>
        <dbReference type="Proteomes" id="UP001152759"/>
    </source>
</evidence>
<keyword evidence="11" id="KW-1185">Reference proteome</keyword>
<dbReference type="KEGG" id="btab:109038063"/>